<sequence length="251" mass="28528">MDRKEELKVNRKSVGYEGSDRAIGNKSIGSIKLRIHTKQLQLLLNTFVNEWGIGGKGWDHTCYVGLGWGRDGTKCTHHTTTKRDGRSSKMEGGRSGVFLTLAIMLHVFYLIYRWHQETAQGIYWCMGGEACMQFSAKGLCGEGVDTKHTQITTLKREERRDNGKWGFETIWGDIGGNGLAWQYIHSISKGKSKNLFSGLDELGQRGELGWKLGMPGNYFDLWQVRMNEIMRKHGSERNTIVAEKREDHASR</sequence>
<reference evidence="1 2" key="2">
    <citation type="journal article" date="2022" name="Mol. Ecol. Resour.">
        <title>The genomes of chicory, endive, great burdock and yacon provide insights into Asteraceae paleo-polyploidization history and plant inulin production.</title>
        <authorList>
            <person name="Fan W."/>
            <person name="Wang S."/>
            <person name="Wang H."/>
            <person name="Wang A."/>
            <person name="Jiang F."/>
            <person name="Liu H."/>
            <person name="Zhao H."/>
            <person name="Xu D."/>
            <person name="Zhang Y."/>
        </authorList>
    </citation>
    <scope>NUCLEOTIDE SEQUENCE [LARGE SCALE GENOMIC DNA]</scope>
    <source>
        <strain evidence="2">cv. Yunnan</strain>
        <tissue evidence="1">Leaves</tissue>
    </source>
</reference>
<protein>
    <submittedName>
        <fullName evidence="1">Uncharacterized protein</fullName>
    </submittedName>
</protein>
<dbReference type="Proteomes" id="UP001056120">
    <property type="component" value="Linkage Group LG04"/>
</dbReference>
<comment type="caution">
    <text evidence="1">The sequence shown here is derived from an EMBL/GenBank/DDBJ whole genome shotgun (WGS) entry which is preliminary data.</text>
</comment>
<evidence type="ECO:0000313" key="1">
    <source>
        <dbReference type="EMBL" id="KAI3820195.1"/>
    </source>
</evidence>
<keyword evidence="2" id="KW-1185">Reference proteome</keyword>
<organism evidence="1 2">
    <name type="scientific">Smallanthus sonchifolius</name>
    <dbReference type="NCBI Taxonomy" id="185202"/>
    <lineage>
        <taxon>Eukaryota</taxon>
        <taxon>Viridiplantae</taxon>
        <taxon>Streptophyta</taxon>
        <taxon>Embryophyta</taxon>
        <taxon>Tracheophyta</taxon>
        <taxon>Spermatophyta</taxon>
        <taxon>Magnoliopsida</taxon>
        <taxon>eudicotyledons</taxon>
        <taxon>Gunneridae</taxon>
        <taxon>Pentapetalae</taxon>
        <taxon>asterids</taxon>
        <taxon>campanulids</taxon>
        <taxon>Asterales</taxon>
        <taxon>Asteraceae</taxon>
        <taxon>Asteroideae</taxon>
        <taxon>Heliantheae alliance</taxon>
        <taxon>Millerieae</taxon>
        <taxon>Smallanthus</taxon>
    </lineage>
</organism>
<name>A0ACB9JKB0_9ASTR</name>
<proteinExistence type="predicted"/>
<dbReference type="EMBL" id="CM042021">
    <property type="protein sequence ID" value="KAI3820195.1"/>
    <property type="molecule type" value="Genomic_DNA"/>
</dbReference>
<accession>A0ACB9JKB0</accession>
<reference evidence="2" key="1">
    <citation type="journal article" date="2022" name="Mol. Ecol. Resour.">
        <title>The genomes of chicory, endive, great burdock and yacon provide insights into Asteraceae palaeo-polyploidization history and plant inulin production.</title>
        <authorList>
            <person name="Fan W."/>
            <person name="Wang S."/>
            <person name="Wang H."/>
            <person name="Wang A."/>
            <person name="Jiang F."/>
            <person name="Liu H."/>
            <person name="Zhao H."/>
            <person name="Xu D."/>
            <person name="Zhang Y."/>
        </authorList>
    </citation>
    <scope>NUCLEOTIDE SEQUENCE [LARGE SCALE GENOMIC DNA]</scope>
    <source>
        <strain evidence="2">cv. Yunnan</strain>
    </source>
</reference>
<evidence type="ECO:0000313" key="2">
    <source>
        <dbReference type="Proteomes" id="UP001056120"/>
    </source>
</evidence>
<gene>
    <name evidence="1" type="ORF">L1987_14053</name>
</gene>